<proteinExistence type="predicted"/>
<organism evidence="7 8">
    <name type="scientific">Labedaea rhizosphaerae</name>
    <dbReference type="NCBI Taxonomy" id="598644"/>
    <lineage>
        <taxon>Bacteria</taxon>
        <taxon>Bacillati</taxon>
        <taxon>Actinomycetota</taxon>
        <taxon>Actinomycetes</taxon>
        <taxon>Pseudonocardiales</taxon>
        <taxon>Pseudonocardiaceae</taxon>
        <taxon>Labedaea</taxon>
    </lineage>
</organism>
<dbReference type="PROSITE" id="PS01081">
    <property type="entry name" value="HTH_TETR_1"/>
    <property type="match status" value="1"/>
</dbReference>
<dbReference type="InterPro" id="IPR009057">
    <property type="entry name" value="Homeodomain-like_sf"/>
</dbReference>
<dbReference type="SUPFAM" id="SSF48498">
    <property type="entry name" value="Tetracyclin repressor-like, C-terminal domain"/>
    <property type="match status" value="1"/>
</dbReference>
<evidence type="ECO:0000259" key="6">
    <source>
        <dbReference type="PROSITE" id="PS50977"/>
    </source>
</evidence>
<dbReference type="Pfam" id="PF17932">
    <property type="entry name" value="TetR_C_24"/>
    <property type="match status" value="1"/>
</dbReference>
<dbReference type="Proteomes" id="UP000295444">
    <property type="component" value="Unassembled WGS sequence"/>
</dbReference>
<sequence>MTTAGSSVDAAAEALPMRDRILRTAAVLFAEKGFEATSVREIVEAAGVTKGALYHYFDSKDDLLSEIYTRMLRMQTERMERIAASDRPLRERVHAIMADVVLTSVQNLADATIFFQSMHLLQPEKQAQVRAERRRYHQRFRGLIEEGQRSGEFRADVPADLVVHYGFGAVHRLSMWYHPDGELTGEQVGGYFADLLLSGLRRED</sequence>
<dbReference type="GO" id="GO:0003700">
    <property type="term" value="F:DNA-binding transcription factor activity"/>
    <property type="evidence" value="ECO:0007669"/>
    <property type="project" value="TreeGrafter"/>
</dbReference>
<dbReference type="SUPFAM" id="SSF46689">
    <property type="entry name" value="Homeodomain-like"/>
    <property type="match status" value="1"/>
</dbReference>
<feature type="DNA-binding region" description="H-T-H motif" evidence="5">
    <location>
        <begin position="38"/>
        <end position="57"/>
    </location>
</feature>
<keyword evidence="3 5" id="KW-0238">DNA-binding</keyword>
<dbReference type="EMBL" id="SNXZ01000003">
    <property type="protein sequence ID" value="TDP97814.1"/>
    <property type="molecule type" value="Genomic_DNA"/>
</dbReference>
<evidence type="ECO:0000256" key="1">
    <source>
        <dbReference type="ARBA" id="ARBA00022491"/>
    </source>
</evidence>
<evidence type="ECO:0000256" key="3">
    <source>
        <dbReference type="ARBA" id="ARBA00023125"/>
    </source>
</evidence>
<keyword evidence="4" id="KW-0804">Transcription</keyword>
<dbReference type="Gene3D" id="1.10.10.60">
    <property type="entry name" value="Homeodomain-like"/>
    <property type="match status" value="1"/>
</dbReference>
<dbReference type="GO" id="GO:0045892">
    <property type="term" value="P:negative regulation of DNA-templated transcription"/>
    <property type="evidence" value="ECO:0007669"/>
    <property type="project" value="UniProtKB-ARBA"/>
</dbReference>
<dbReference type="FunFam" id="1.10.10.60:FF:000141">
    <property type="entry name" value="TetR family transcriptional regulator"/>
    <property type="match status" value="1"/>
</dbReference>
<keyword evidence="2" id="KW-0805">Transcription regulation</keyword>
<dbReference type="InterPro" id="IPR036271">
    <property type="entry name" value="Tet_transcr_reg_TetR-rel_C_sf"/>
</dbReference>
<protein>
    <submittedName>
        <fullName evidence="7">TetR family transcriptional regulator</fullName>
    </submittedName>
</protein>
<dbReference type="RefSeq" id="WP_133850961.1">
    <property type="nucleotide sequence ID" value="NZ_SNXZ01000003.1"/>
</dbReference>
<keyword evidence="8" id="KW-1185">Reference proteome</keyword>
<evidence type="ECO:0000256" key="5">
    <source>
        <dbReference type="PROSITE-ProRule" id="PRU00335"/>
    </source>
</evidence>
<dbReference type="OrthoDB" id="9779746at2"/>
<feature type="domain" description="HTH tetR-type" evidence="6">
    <location>
        <begin position="15"/>
        <end position="75"/>
    </location>
</feature>
<dbReference type="PROSITE" id="PS50977">
    <property type="entry name" value="HTH_TETR_2"/>
    <property type="match status" value="1"/>
</dbReference>
<gene>
    <name evidence="7" type="ORF">EV186_103791</name>
</gene>
<dbReference type="InterPro" id="IPR023772">
    <property type="entry name" value="DNA-bd_HTH_TetR-type_CS"/>
</dbReference>
<dbReference type="Gene3D" id="1.10.357.10">
    <property type="entry name" value="Tetracycline Repressor, domain 2"/>
    <property type="match status" value="1"/>
</dbReference>
<comment type="caution">
    <text evidence="7">The sequence shown here is derived from an EMBL/GenBank/DDBJ whole genome shotgun (WGS) entry which is preliminary data.</text>
</comment>
<evidence type="ECO:0000256" key="2">
    <source>
        <dbReference type="ARBA" id="ARBA00023015"/>
    </source>
</evidence>
<dbReference type="PANTHER" id="PTHR30055">
    <property type="entry name" value="HTH-TYPE TRANSCRIPTIONAL REGULATOR RUTR"/>
    <property type="match status" value="1"/>
</dbReference>
<dbReference type="InterPro" id="IPR001647">
    <property type="entry name" value="HTH_TetR"/>
</dbReference>
<dbReference type="AlphaFoldDB" id="A0A4R6SDP6"/>
<dbReference type="PANTHER" id="PTHR30055:SF175">
    <property type="entry name" value="HTH-TYPE TRANSCRIPTIONAL REPRESSOR KSTR2"/>
    <property type="match status" value="1"/>
</dbReference>
<dbReference type="InterPro" id="IPR050109">
    <property type="entry name" value="HTH-type_TetR-like_transc_reg"/>
</dbReference>
<keyword evidence="1" id="KW-0678">Repressor</keyword>
<dbReference type="GO" id="GO:0000976">
    <property type="term" value="F:transcription cis-regulatory region binding"/>
    <property type="evidence" value="ECO:0007669"/>
    <property type="project" value="TreeGrafter"/>
</dbReference>
<accession>A0A4R6SDP6</accession>
<evidence type="ECO:0000256" key="4">
    <source>
        <dbReference type="ARBA" id="ARBA00023163"/>
    </source>
</evidence>
<evidence type="ECO:0000313" key="7">
    <source>
        <dbReference type="EMBL" id="TDP97814.1"/>
    </source>
</evidence>
<dbReference type="Pfam" id="PF00440">
    <property type="entry name" value="TetR_N"/>
    <property type="match status" value="1"/>
</dbReference>
<reference evidence="7 8" key="1">
    <citation type="submission" date="2019-03" db="EMBL/GenBank/DDBJ databases">
        <title>Genomic Encyclopedia of Type Strains, Phase IV (KMG-IV): sequencing the most valuable type-strain genomes for metagenomic binning, comparative biology and taxonomic classification.</title>
        <authorList>
            <person name="Goeker M."/>
        </authorList>
    </citation>
    <scope>NUCLEOTIDE SEQUENCE [LARGE SCALE GENOMIC DNA]</scope>
    <source>
        <strain evidence="7 8">DSM 45361</strain>
    </source>
</reference>
<dbReference type="PRINTS" id="PR00455">
    <property type="entry name" value="HTHTETR"/>
</dbReference>
<evidence type="ECO:0000313" key="8">
    <source>
        <dbReference type="Proteomes" id="UP000295444"/>
    </source>
</evidence>
<dbReference type="InterPro" id="IPR041490">
    <property type="entry name" value="KstR2_TetR_C"/>
</dbReference>
<name>A0A4R6SDP6_LABRH</name>